<feature type="non-terminal residue" evidence="2">
    <location>
        <position position="21"/>
    </location>
</feature>
<name>A0A392VP36_9FABA</name>
<reference evidence="2 3" key="1">
    <citation type="journal article" date="2018" name="Front. Plant Sci.">
        <title>Red Clover (Trifolium pratense) and Zigzag Clover (T. medium) - A Picture of Genomic Similarities and Differences.</title>
        <authorList>
            <person name="Dluhosova J."/>
            <person name="Istvanek J."/>
            <person name="Nedelnik J."/>
            <person name="Repkova J."/>
        </authorList>
    </citation>
    <scope>NUCLEOTIDE SEQUENCE [LARGE SCALE GENOMIC DNA]</scope>
    <source>
        <strain evidence="3">cv. 10/8</strain>
        <tissue evidence="2">Leaf</tissue>
    </source>
</reference>
<dbReference type="Proteomes" id="UP000265520">
    <property type="component" value="Unassembled WGS sequence"/>
</dbReference>
<protein>
    <submittedName>
        <fullName evidence="2">Uncharacterized protein</fullName>
    </submittedName>
</protein>
<keyword evidence="3" id="KW-1185">Reference proteome</keyword>
<dbReference type="AlphaFoldDB" id="A0A392VP36"/>
<dbReference type="EMBL" id="LXQA011186283">
    <property type="protein sequence ID" value="MCI88180.1"/>
    <property type="molecule type" value="Genomic_DNA"/>
</dbReference>
<evidence type="ECO:0000313" key="2">
    <source>
        <dbReference type="EMBL" id="MCI88180.1"/>
    </source>
</evidence>
<comment type="caution">
    <text evidence="2">The sequence shown here is derived from an EMBL/GenBank/DDBJ whole genome shotgun (WGS) entry which is preliminary data.</text>
</comment>
<proteinExistence type="predicted"/>
<organism evidence="2 3">
    <name type="scientific">Trifolium medium</name>
    <dbReference type="NCBI Taxonomy" id="97028"/>
    <lineage>
        <taxon>Eukaryota</taxon>
        <taxon>Viridiplantae</taxon>
        <taxon>Streptophyta</taxon>
        <taxon>Embryophyta</taxon>
        <taxon>Tracheophyta</taxon>
        <taxon>Spermatophyta</taxon>
        <taxon>Magnoliopsida</taxon>
        <taxon>eudicotyledons</taxon>
        <taxon>Gunneridae</taxon>
        <taxon>Pentapetalae</taxon>
        <taxon>rosids</taxon>
        <taxon>fabids</taxon>
        <taxon>Fabales</taxon>
        <taxon>Fabaceae</taxon>
        <taxon>Papilionoideae</taxon>
        <taxon>50 kb inversion clade</taxon>
        <taxon>NPAAA clade</taxon>
        <taxon>Hologalegina</taxon>
        <taxon>IRL clade</taxon>
        <taxon>Trifolieae</taxon>
        <taxon>Trifolium</taxon>
    </lineage>
</organism>
<feature type="region of interest" description="Disordered" evidence="1">
    <location>
        <begin position="1"/>
        <end position="21"/>
    </location>
</feature>
<feature type="compositionally biased region" description="Basic and acidic residues" evidence="1">
    <location>
        <begin position="1"/>
        <end position="10"/>
    </location>
</feature>
<evidence type="ECO:0000256" key="1">
    <source>
        <dbReference type="SAM" id="MobiDB-lite"/>
    </source>
</evidence>
<accession>A0A392VP36</accession>
<feature type="compositionally biased region" description="Polar residues" evidence="1">
    <location>
        <begin position="11"/>
        <end position="21"/>
    </location>
</feature>
<sequence>MSIMKTEVHHNTNSNGYSTKK</sequence>
<evidence type="ECO:0000313" key="3">
    <source>
        <dbReference type="Proteomes" id="UP000265520"/>
    </source>
</evidence>